<dbReference type="InterPro" id="IPR027417">
    <property type="entry name" value="P-loop_NTPase"/>
</dbReference>
<dbReference type="Gene3D" id="3.40.50.300">
    <property type="entry name" value="P-loop containing nucleotide triphosphate hydrolases"/>
    <property type="match status" value="1"/>
</dbReference>
<evidence type="ECO:0000313" key="2">
    <source>
        <dbReference type="EMBL" id="KKK74781.1"/>
    </source>
</evidence>
<feature type="non-terminal residue" evidence="2">
    <location>
        <position position="176"/>
    </location>
</feature>
<organism evidence="2">
    <name type="scientific">marine sediment metagenome</name>
    <dbReference type="NCBI Taxonomy" id="412755"/>
    <lineage>
        <taxon>unclassified sequences</taxon>
        <taxon>metagenomes</taxon>
        <taxon>ecological metagenomes</taxon>
    </lineage>
</organism>
<sequence>MTPMKPIRVLSVDDYVPLREYLRTILGMEDGIFPDFVEISKGYGIPARRIRKPEEFKEAIKTDPYFNALLLKYGYAVTCWKAQGGEWQNSIVDFSTKSSDKLNKTYFRWCYTALTRCKETLFCLNEPQIGIFDKTKKQGFDESHTTLTQATDTITEIDTSIPEHPDIKNDFEKALF</sequence>
<reference evidence="2" key="1">
    <citation type="journal article" date="2015" name="Nature">
        <title>Complex archaea that bridge the gap between prokaryotes and eukaryotes.</title>
        <authorList>
            <person name="Spang A."/>
            <person name="Saw J.H."/>
            <person name="Jorgensen S.L."/>
            <person name="Zaremba-Niedzwiedzka K."/>
            <person name="Martijn J."/>
            <person name="Lind A.E."/>
            <person name="van Eijk R."/>
            <person name="Schleper C."/>
            <person name="Guy L."/>
            <person name="Ettema T.J."/>
        </authorList>
    </citation>
    <scope>NUCLEOTIDE SEQUENCE</scope>
</reference>
<dbReference type="Pfam" id="PF13538">
    <property type="entry name" value="UvrD_C_2"/>
    <property type="match status" value="1"/>
</dbReference>
<dbReference type="AlphaFoldDB" id="A0A0F9ARG0"/>
<dbReference type="SUPFAM" id="SSF52540">
    <property type="entry name" value="P-loop containing nucleoside triphosphate hydrolases"/>
    <property type="match status" value="1"/>
</dbReference>
<protein>
    <recommendedName>
        <fullName evidence="1">UvrD-like helicase C-terminal domain-containing protein</fullName>
    </recommendedName>
</protein>
<dbReference type="InterPro" id="IPR027785">
    <property type="entry name" value="UvrD-like_helicase_C"/>
</dbReference>
<gene>
    <name evidence="2" type="ORF">LCGC14_2880310</name>
</gene>
<comment type="caution">
    <text evidence="2">The sequence shown here is derived from an EMBL/GenBank/DDBJ whole genome shotgun (WGS) entry which is preliminary data.</text>
</comment>
<evidence type="ECO:0000259" key="1">
    <source>
        <dbReference type="Pfam" id="PF13538"/>
    </source>
</evidence>
<name>A0A0F9ARG0_9ZZZZ</name>
<feature type="domain" description="UvrD-like helicase C-terminal" evidence="1">
    <location>
        <begin position="73"/>
        <end position="122"/>
    </location>
</feature>
<dbReference type="EMBL" id="LAZR01056156">
    <property type="protein sequence ID" value="KKK74781.1"/>
    <property type="molecule type" value="Genomic_DNA"/>
</dbReference>
<dbReference type="CDD" id="cd18809">
    <property type="entry name" value="SF1_C_RecD"/>
    <property type="match status" value="1"/>
</dbReference>
<proteinExistence type="predicted"/>
<accession>A0A0F9ARG0</accession>